<protein>
    <submittedName>
        <fullName evidence="2">Relaxase/mobilization nuclease-like protein</fullName>
    </submittedName>
</protein>
<accession>A0A562TD14</accession>
<gene>
    <name evidence="2" type="ORF">LX66_0506</name>
</gene>
<dbReference type="RefSeq" id="WP_145710308.1">
    <property type="nucleotide sequence ID" value="NZ_BAAAFY010000001.1"/>
</dbReference>
<organism evidence="2 3">
    <name type="scientific">Chitinophaga japonensis</name>
    <name type="common">Flexibacter japonensis</name>
    <dbReference type="NCBI Taxonomy" id="104662"/>
    <lineage>
        <taxon>Bacteria</taxon>
        <taxon>Pseudomonadati</taxon>
        <taxon>Bacteroidota</taxon>
        <taxon>Chitinophagia</taxon>
        <taxon>Chitinophagales</taxon>
        <taxon>Chitinophagaceae</taxon>
        <taxon>Chitinophaga</taxon>
    </lineage>
</organism>
<proteinExistence type="predicted"/>
<dbReference type="AlphaFoldDB" id="A0A562TD14"/>
<feature type="domain" description="MobA/VirD2-like nuclease" evidence="1">
    <location>
        <begin position="41"/>
        <end position="163"/>
    </location>
</feature>
<dbReference type="OrthoDB" id="915634at2"/>
<keyword evidence="3" id="KW-1185">Reference proteome</keyword>
<dbReference type="InterPro" id="IPR005094">
    <property type="entry name" value="Endonuclease_MobA/VirD2"/>
</dbReference>
<name>A0A562TD14_CHIJA</name>
<dbReference type="EMBL" id="VLLG01000002">
    <property type="protein sequence ID" value="TWI91144.1"/>
    <property type="molecule type" value="Genomic_DNA"/>
</dbReference>
<sequence>MIGYVGTGSSFFECIRYCLQDKKELSEEQKLQLSLKDSLQHKNRAEILDYNKCFGNLKELSSQFIDVAKLSKRVEKPVFHFSLRLAPNETLTKNQFIEIGRECAKEFGVADNQYICILHKDTQEQHIHVVANRVGFNGKVASDSNSYKRMAALCRRLEKQYKLQEVLSPRSFLSAKERLLPRQDIRKERLKTNIRQTLEQVHNYQVFEQKMQALGYKVIKGRGISFIDDKKVKIKGSEVGFSLAKIEQVLGVKQKLEVAKAKQEVYETAIRQKRITQHSFTPAQKLLRQTRETAQMKRSPFIPVIRELGNLLEQLLKPEYTSNYLPYELTEEGIKRRRKKELAQRMRH</sequence>
<evidence type="ECO:0000259" key="1">
    <source>
        <dbReference type="Pfam" id="PF03432"/>
    </source>
</evidence>
<dbReference type="Proteomes" id="UP000316778">
    <property type="component" value="Unassembled WGS sequence"/>
</dbReference>
<dbReference type="Pfam" id="PF03432">
    <property type="entry name" value="Relaxase"/>
    <property type="match status" value="1"/>
</dbReference>
<evidence type="ECO:0000313" key="2">
    <source>
        <dbReference type="EMBL" id="TWI91144.1"/>
    </source>
</evidence>
<evidence type="ECO:0000313" key="3">
    <source>
        <dbReference type="Proteomes" id="UP000316778"/>
    </source>
</evidence>
<comment type="caution">
    <text evidence="2">The sequence shown here is derived from an EMBL/GenBank/DDBJ whole genome shotgun (WGS) entry which is preliminary data.</text>
</comment>
<reference evidence="2 3" key="1">
    <citation type="journal article" date="2013" name="Stand. Genomic Sci.">
        <title>Genomic Encyclopedia of Type Strains, Phase I: The one thousand microbial genomes (KMG-I) project.</title>
        <authorList>
            <person name="Kyrpides N.C."/>
            <person name="Woyke T."/>
            <person name="Eisen J.A."/>
            <person name="Garrity G."/>
            <person name="Lilburn T.G."/>
            <person name="Beck B.J."/>
            <person name="Whitman W.B."/>
            <person name="Hugenholtz P."/>
            <person name="Klenk H.P."/>
        </authorList>
    </citation>
    <scope>NUCLEOTIDE SEQUENCE [LARGE SCALE GENOMIC DNA]</scope>
    <source>
        <strain evidence="2 3">DSM 13484</strain>
    </source>
</reference>